<evidence type="ECO:0000256" key="1">
    <source>
        <dbReference type="SAM" id="Phobius"/>
    </source>
</evidence>
<keyword evidence="3" id="KW-1185">Reference proteome</keyword>
<dbReference type="PATRIC" id="fig|543877.4.peg.1036"/>
<dbReference type="EMBL" id="CP011805">
    <property type="protein sequence ID" value="AKM07097.1"/>
    <property type="molecule type" value="Genomic_DNA"/>
</dbReference>
<gene>
    <name evidence="2" type="ORF">AM2010_1021</name>
</gene>
<dbReference type="Proteomes" id="UP000037643">
    <property type="component" value="Chromosome"/>
</dbReference>
<dbReference type="OrthoDB" id="7427213at2"/>
<keyword evidence="1" id="KW-0472">Membrane</keyword>
<feature type="transmembrane region" description="Helical" evidence="1">
    <location>
        <begin position="104"/>
        <end position="131"/>
    </location>
</feature>
<evidence type="ECO:0000313" key="2">
    <source>
        <dbReference type="EMBL" id="AKM07097.1"/>
    </source>
</evidence>
<evidence type="ECO:0000313" key="3">
    <source>
        <dbReference type="Proteomes" id="UP000037643"/>
    </source>
</evidence>
<evidence type="ECO:0008006" key="4">
    <source>
        <dbReference type="Google" id="ProtNLM"/>
    </source>
</evidence>
<proteinExistence type="predicted"/>
<keyword evidence="1" id="KW-0812">Transmembrane</keyword>
<name>A0A0G3X7F0_9SPHN</name>
<feature type="transmembrane region" description="Helical" evidence="1">
    <location>
        <begin position="161"/>
        <end position="183"/>
    </location>
</feature>
<organism evidence="2 3">
    <name type="scientific">Pelagerythrobacter marensis</name>
    <dbReference type="NCBI Taxonomy" id="543877"/>
    <lineage>
        <taxon>Bacteria</taxon>
        <taxon>Pseudomonadati</taxon>
        <taxon>Pseudomonadota</taxon>
        <taxon>Alphaproteobacteria</taxon>
        <taxon>Sphingomonadales</taxon>
        <taxon>Erythrobacteraceae</taxon>
        <taxon>Pelagerythrobacter</taxon>
    </lineage>
</organism>
<dbReference type="KEGG" id="amx:AM2010_1021"/>
<feature type="transmembrane region" description="Helical" evidence="1">
    <location>
        <begin position="195"/>
        <end position="221"/>
    </location>
</feature>
<dbReference type="STRING" id="543877.AM2010_1021"/>
<keyword evidence="1" id="KW-1133">Transmembrane helix</keyword>
<feature type="transmembrane region" description="Helical" evidence="1">
    <location>
        <begin position="21"/>
        <end position="41"/>
    </location>
</feature>
<protein>
    <recommendedName>
        <fullName evidence="4">Glycerophosphoryl diester phosphodiesterase membrane domain-containing protein</fullName>
    </recommendedName>
</protein>
<reference evidence="2 3" key="1">
    <citation type="submission" date="2015-06" db="EMBL/GenBank/DDBJ databases">
        <authorList>
            <person name="Kim K.M."/>
        </authorList>
    </citation>
    <scope>NUCLEOTIDE SEQUENCE [LARGE SCALE GENOMIC DNA]</scope>
    <source>
        <strain evidence="2 3">KCTC 22370</strain>
    </source>
</reference>
<dbReference type="AlphaFoldDB" id="A0A0G3X7F0"/>
<accession>A0A0G3X7F0</accession>
<dbReference type="RefSeq" id="WP_047806169.1">
    <property type="nucleotide sequence ID" value="NZ_CP011805.1"/>
</dbReference>
<feature type="transmembrane region" description="Helical" evidence="1">
    <location>
        <begin position="61"/>
        <end position="84"/>
    </location>
</feature>
<sequence>MNEKTSIGALLAETLSLVRDGGIFLAVFVAVVAVPTAFSQAGGVSGFDWIRGAGMGGGSGASAGLFVIGFIASVVQYVAGYLVLERLLELRDSRSATGFRIWAYVGLTILTMLGMVIGFFLLIVPGLIVAVRWSAAPGYLIGRDAGVVEAMQRSWDSTQGAGWAIFFAGLVLGCAVAVLAVVGTTTVELLTSNRWLSSGLAGLIDAISSALFLAFGVAVFLHVDDSAERVEGVFA</sequence>